<protein>
    <submittedName>
        <fullName evidence="1">Uncharacterized protein</fullName>
    </submittedName>
</protein>
<gene>
    <name evidence="1" type="ORF">MCOR_17981</name>
</gene>
<evidence type="ECO:0000313" key="2">
    <source>
        <dbReference type="Proteomes" id="UP000507470"/>
    </source>
</evidence>
<proteinExistence type="predicted"/>
<sequence>MADWMVHTGNKRDEVKAHLLAIINGRKVEIVSEDPEWYKEFYSGMRHISDFIVKLRPDLYELAKKSKDRKGTDYNIEGTTVNNVMCSLENKALMTAFDYLTEQGIEVGSLVFDGLMIYKDNVSSKRLSQILAGCSQKVKEVMGCEITFTNKVMDEGYDIPKDKWSKSNEYDLKGWGDVTITNDKDYLLYSFSPNHYSGKIGVKNVP</sequence>
<accession>A0A6J8BE80</accession>
<reference evidence="1 2" key="1">
    <citation type="submission" date="2020-06" db="EMBL/GenBank/DDBJ databases">
        <authorList>
            <person name="Li R."/>
            <person name="Bekaert M."/>
        </authorList>
    </citation>
    <scope>NUCLEOTIDE SEQUENCE [LARGE SCALE GENOMIC DNA]</scope>
    <source>
        <strain evidence="2">wild</strain>
    </source>
</reference>
<evidence type="ECO:0000313" key="1">
    <source>
        <dbReference type="EMBL" id="CAC5382122.1"/>
    </source>
</evidence>
<dbReference type="OrthoDB" id="6192357at2759"/>
<organism evidence="1 2">
    <name type="scientific">Mytilus coruscus</name>
    <name type="common">Sea mussel</name>
    <dbReference type="NCBI Taxonomy" id="42192"/>
    <lineage>
        <taxon>Eukaryota</taxon>
        <taxon>Metazoa</taxon>
        <taxon>Spiralia</taxon>
        <taxon>Lophotrochozoa</taxon>
        <taxon>Mollusca</taxon>
        <taxon>Bivalvia</taxon>
        <taxon>Autobranchia</taxon>
        <taxon>Pteriomorphia</taxon>
        <taxon>Mytilida</taxon>
        <taxon>Mytiloidea</taxon>
        <taxon>Mytilidae</taxon>
        <taxon>Mytilinae</taxon>
        <taxon>Mytilus</taxon>
    </lineage>
</organism>
<keyword evidence="2" id="KW-1185">Reference proteome</keyword>
<name>A0A6J8BE80_MYTCO</name>
<dbReference type="AlphaFoldDB" id="A0A6J8BE80"/>
<dbReference type="EMBL" id="CACVKT020003176">
    <property type="protein sequence ID" value="CAC5382122.1"/>
    <property type="molecule type" value="Genomic_DNA"/>
</dbReference>
<dbReference type="Proteomes" id="UP000507470">
    <property type="component" value="Unassembled WGS sequence"/>
</dbReference>